<keyword evidence="2" id="KW-1185">Reference proteome</keyword>
<dbReference type="KEGG" id="bsc:COCSADRAFT_232163"/>
<reference evidence="2" key="2">
    <citation type="journal article" date="2013" name="PLoS Genet.">
        <title>Comparative genome structure, secondary metabolite, and effector coding capacity across Cochliobolus pathogens.</title>
        <authorList>
            <person name="Condon B.J."/>
            <person name="Leng Y."/>
            <person name="Wu D."/>
            <person name="Bushley K.E."/>
            <person name="Ohm R.A."/>
            <person name="Otillar R."/>
            <person name="Martin J."/>
            <person name="Schackwitz W."/>
            <person name="Grimwood J."/>
            <person name="MohdZainudin N."/>
            <person name="Xue C."/>
            <person name="Wang R."/>
            <person name="Manning V.A."/>
            <person name="Dhillon B."/>
            <person name="Tu Z.J."/>
            <person name="Steffenson B.J."/>
            <person name="Salamov A."/>
            <person name="Sun H."/>
            <person name="Lowry S."/>
            <person name="LaButti K."/>
            <person name="Han J."/>
            <person name="Copeland A."/>
            <person name="Lindquist E."/>
            <person name="Barry K."/>
            <person name="Schmutz J."/>
            <person name="Baker S.E."/>
            <person name="Ciuffetti L.M."/>
            <person name="Grigoriev I.V."/>
            <person name="Zhong S."/>
            <person name="Turgeon B.G."/>
        </authorList>
    </citation>
    <scope>NUCLEOTIDE SEQUENCE [LARGE SCALE GENOMIC DNA]</scope>
    <source>
        <strain evidence="2">ND90Pr / ATCC 201652</strain>
    </source>
</reference>
<dbReference type="Proteomes" id="UP000016934">
    <property type="component" value="Unassembled WGS sequence"/>
</dbReference>
<evidence type="ECO:0000313" key="2">
    <source>
        <dbReference type="Proteomes" id="UP000016934"/>
    </source>
</evidence>
<reference evidence="1 2" key="1">
    <citation type="journal article" date="2012" name="PLoS Pathog.">
        <title>Diverse lifestyles and strategies of plant pathogenesis encoded in the genomes of eighteen Dothideomycetes fungi.</title>
        <authorList>
            <person name="Ohm R.A."/>
            <person name="Feau N."/>
            <person name="Henrissat B."/>
            <person name="Schoch C.L."/>
            <person name="Horwitz B.A."/>
            <person name="Barry K.W."/>
            <person name="Condon B.J."/>
            <person name="Copeland A.C."/>
            <person name="Dhillon B."/>
            <person name="Glaser F."/>
            <person name="Hesse C.N."/>
            <person name="Kosti I."/>
            <person name="LaButti K."/>
            <person name="Lindquist E.A."/>
            <person name="Lucas S."/>
            <person name="Salamov A.A."/>
            <person name="Bradshaw R.E."/>
            <person name="Ciuffetti L."/>
            <person name="Hamelin R.C."/>
            <person name="Kema G.H.J."/>
            <person name="Lawrence C."/>
            <person name="Scott J.A."/>
            <person name="Spatafora J.W."/>
            <person name="Turgeon B.G."/>
            <person name="de Wit P.J.G.M."/>
            <person name="Zhong S."/>
            <person name="Goodwin S.B."/>
            <person name="Grigoriev I.V."/>
        </authorList>
    </citation>
    <scope>NUCLEOTIDE SEQUENCE [LARGE SCALE GENOMIC DNA]</scope>
    <source>
        <strain evidence="2">ND90Pr / ATCC 201652</strain>
    </source>
</reference>
<dbReference type="AlphaFoldDB" id="M2R2Q2"/>
<accession>M2R2Q2</accession>
<organism evidence="1 2">
    <name type="scientific">Cochliobolus sativus (strain ND90Pr / ATCC 201652)</name>
    <name type="common">Common root rot and spot blotch fungus</name>
    <name type="synonym">Bipolaris sorokiniana</name>
    <dbReference type="NCBI Taxonomy" id="665912"/>
    <lineage>
        <taxon>Eukaryota</taxon>
        <taxon>Fungi</taxon>
        <taxon>Dikarya</taxon>
        <taxon>Ascomycota</taxon>
        <taxon>Pezizomycotina</taxon>
        <taxon>Dothideomycetes</taxon>
        <taxon>Pleosporomycetidae</taxon>
        <taxon>Pleosporales</taxon>
        <taxon>Pleosporineae</taxon>
        <taxon>Pleosporaceae</taxon>
        <taxon>Bipolaris</taxon>
    </lineage>
</organism>
<evidence type="ECO:0000313" key="1">
    <source>
        <dbReference type="EMBL" id="EMD61504.1"/>
    </source>
</evidence>
<dbReference type="EMBL" id="KB445648">
    <property type="protein sequence ID" value="EMD61504.1"/>
    <property type="molecule type" value="Genomic_DNA"/>
</dbReference>
<protein>
    <submittedName>
        <fullName evidence="1">Uncharacterized protein</fullName>
    </submittedName>
</protein>
<dbReference type="GeneID" id="19134797"/>
<name>M2R2Q2_COCSN</name>
<proteinExistence type="predicted"/>
<sequence>MQGCWAAGLLGCWGRGRIPEEAKTIRARRQQRRSKKCRVRAGWRTSMCNGAACTVQAGWEGTVWPRIVGFQRGGGSAGLNAGLVWSGRGAAGLTGILFNSSIMIALSTGRGQRGNLASRVF</sequence>
<dbReference type="HOGENOM" id="CLU_2037868_0_0_1"/>
<dbReference type="RefSeq" id="XP_007702836.1">
    <property type="nucleotide sequence ID" value="XM_007704646.1"/>
</dbReference>
<gene>
    <name evidence="1" type="ORF">COCSADRAFT_232163</name>
</gene>